<feature type="compositionally biased region" description="Basic residues" evidence="1">
    <location>
        <begin position="142"/>
        <end position="152"/>
    </location>
</feature>
<evidence type="ECO:0000313" key="3">
    <source>
        <dbReference type="EMBL" id="KAJ8450400.1"/>
    </source>
</evidence>
<evidence type="ECO:0000256" key="1">
    <source>
        <dbReference type="SAM" id="MobiDB-lite"/>
    </source>
</evidence>
<dbReference type="Proteomes" id="UP001153076">
    <property type="component" value="Unassembled WGS sequence"/>
</dbReference>
<protein>
    <submittedName>
        <fullName evidence="3">Uncharacterized protein</fullName>
    </submittedName>
</protein>
<proteinExistence type="predicted"/>
<dbReference type="EMBL" id="JAKOGI010000016">
    <property type="protein sequence ID" value="KAJ8450400.1"/>
    <property type="molecule type" value="Genomic_DNA"/>
</dbReference>
<dbReference type="AlphaFoldDB" id="A0A9Q1KWJ7"/>
<feature type="signal peptide" evidence="2">
    <location>
        <begin position="1"/>
        <end position="29"/>
    </location>
</feature>
<evidence type="ECO:0000256" key="2">
    <source>
        <dbReference type="SAM" id="SignalP"/>
    </source>
</evidence>
<evidence type="ECO:0000313" key="4">
    <source>
        <dbReference type="Proteomes" id="UP001153076"/>
    </source>
</evidence>
<organism evidence="3 4">
    <name type="scientific">Carnegiea gigantea</name>
    <dbReference type="NCBI Taxonomy" id="171969"/>
    <lineage>
        <taxon>Eukaryota</taxon>
        <taxon>Viridiplantae</taxon>
        <taxon>Streptophyta</taxon>
        <taxon>Embryophyta</taxon>
        <taxon>Tracheophyta</taxon>
        <taxon>Spermatophyta</taxon>
        <taxon>Magnoliopsida</taxon>
        <taxon>eudicotyledons</taxon>
        <taxon>Gunneridae</taxon>
        <taxon>Pentapetalae</taxon>
        <taxon>Caryophyllales</taxon>
        <taxon>Cactineae</taxon>
        <taxon>Cactaceae</taxon>
        <taxon>Cactoideae</taxon>
        <taxon>Echinocereeae</taxon>
        <taxon>Carnegiea</taxon>
    </lineage>
</organism>
<reference evidence="3" key="1">
    <citation type="submission" date="2022-04" db="EMBL/GenBank/DDBJ databases">
        <title>Carnegiea gigantea Genome sequencing and assembly v2.</title>
        <authorList>
            <person name="Copetti D."/>
            <person name="Sanderson M.J."/>
            <person name="Burquez A."/>
            <person name="Wojciechowski M.F."/>
        </authorList>
    </citation>
    <scope>NUCLEOTIDE SEQUENCE</scope>
    <source>
        <strain evidence="3">SGP5-SGP5p</strain>
        <tissue evidence="3">Aerial part</tissue>
    </source>
</reference>
<feature type="chain" id="PRO_5040429937" evidence="2">
    <location>
        <begin position="30"/>
        <end position="152"/>
    </location>
</feature>
<gene>
    <name evidence="3" type="ORF">Cgig2_004857</name>
</gene>
<feature type="compositionally biased region" description="Pro residues" evidence="1">
    <location>
        <begin position="76"/>
        <end position="115"/>
    </location>
</feature>
<accession>A0A9Q1KWJ7</accession>
<sequence length="152" mass="16286">MRSQDEAMASMIAILLVAFLSLSMPLVFSVDVVSLDTKAIVNHSRPSRPPHASAYSQSLLVKSLLRKIKGLFKGGSPPPAPSLPPPTPVSPLPPPPPPTPPIPQALPPPPPPPLPWTLQPSPEDDYELPQYDDSSARSGLKGVRRKWSKVSA</sequence>
<name>A0A9Q1KWJ7_9CARY</name>
<comment type="caution">
    <text evidence="3">The sequence shown here is derived from an EMBL/GenBank/DDBJ whole genome shotgun (WGS) entry which is preliminary data.</text>
</comment>
<feature type="region of interest" description="Disordered" evidence="1">
    <location>
        <begin position="71"/>
        <end position="152"/>
    </location>
</feature>
<keyword evidence="4" id="KW-1185">Reference proteome</keyword>
<keyword evidence="2" id="KW-0732">Signal</keyword>